<dbReference type="GO" id="GO:0016798">
    <property type="term" value="F:hydrolase activity, acting on glycosyl bonds"/>
    <property type="evidence" value="ECO:0007669"/>
    <property type="project" value="UniProtKB-KW"/>
</dbReference>
<organism evidence="5">
    <name type="scientific">marine sediment metagenome</name>
    <dbReference type="NCBI Taxonomy" id="412755"/>
    <lineage>
        <taxon>unclassified sequences</taxon>
        <taxon>metagenomes</taxon>
        <taxon>ecological metagenomes</taxon>
    </lineage>
</organism>
<reference evidence="5" key="1">
    <citation type="journal article" date="2014" name="Front. Microbiol.">
        <title>High frequency of phylogenetically diverse reductive dehalogenase-homologous genes in deep subseafloor sedimentary metagenomes.</title>
        <authorList>
            <person name="Kawai M."/>
            <person name="Futagami T."/>
            <person name="Toyoda A."/>
            <person name="Takaki Y."/>
            <person name="Nishi S."/>
            <person name="Hori S."/>
            <person name="Arai W."/>
            <person name="Tsubouchi T."/>
            <person name="Morono Y."/>
            <person name="Uchiyama I."/>
            <person name="Ito T."/>
            <person name="Fujiyama A."/>
            <person name="Inagaki F."/>
            <person name="Takami H."/>
        </authorList>
    </citation>
    <scope>NUCLEOTIDE SEQUENCE</scope>
    <source>
        <strain evidence="5">Expedition CK06-06</strain>
    </source>
</reference>
<dbReference type="Gene3D" id="2.60.40.10">
    <property type="entry name" value="Immunoglobulins"/>
    <property type="match status" value="1"/>
</dbReference>
<protein>
    <recommendedName>
        <fullName evidence="4">Glycoside hydrolase family 2 domain-containing protein</fullName>
    </recommendedName>
</protein>
<dbReference type="InterPro" id="IPR013783">
    <property type="entry name" value="Ig-like_fold"/>
</dbReference>
<evidence type="ECO:0000259" key="4">
    <source>
        <dbReference type="Pfam" id="PF18565"/>
    </source>
</evidence>
<dbReference type="EMBL" id="BART01003591">
    <property type="protein sequence ID" value="GAG58754.1"/>
    <property type="molecule type" value="Genomic_DNA"/>
</dbReference>
<feature type="non-terminal residue" evidence="5">
    <location>
        <position position="1"/>
    </location>
</feature>
<comment type="similarity">
    <text evidence="1">Belongs to the glycosyl hydrolase 2 family.</text>
</comment>
<evidence type="ECO:0000256" key="1">
    <source>
        <dbReference type="ARBA" id="ARBA00007401"/>
    </source>
</evidence>
<dbReference type="SUPFAM" id="SSF49373">
    <property type="entry name" value="Invasin/intimin cell-adhesion fragments"/>
    <property type="match status" value="1"/>
</dbReference>
<name>X0YR08_9ZZZZ</name>
<evidence type="ECO:0000256" key="3">
    <source>
        <dbReference type="ARBA" id="ARBA00023295"/>
    </source>
</evidence>
<proteinExistence type="inferred from homology"/>
<gene>
    <name evidence="5" type="ORF">S01H4_09757</name>
</gene>
<sequence length="345" mass="36962">KNMEFELITNENLSTPEIIDEKFNRVVTISDEHDNLKKITTQVFWTNRKGQIINIDTTMHINKTQFLPGAAAKIVLYANPYYTVLPSYGIVDLIAIIKDEKGNTKIDWDDGDIYFTVLGTGYSDFPKDDVGSFLGDIEGTDEIPITPTNGVAKTTFTASNYIDGGNVAQGDVIIKAWVVSPDITSTPITITVTLDVVRIDLSANPTSIEADGTSISTIEAALKNSGDTTVEDATNDITFNISGEGTFVDSEGVDLPNTVTITPPDEPGGIATIYVKSINDTPGTAIVTASSEGLLSDTVNIVTTGDPHSISVSVNPNLIYTDDLIGTEVTVTIKDINGNPVEYTG</sequence>
<keyword evidence="3" id="KW-0326">Glycosidase</keyword>
<accession>X0YR08</accession>
<comment type="caution">
    <text evidence="5">The sequence shown here is derived from an EMBL/GenBank/DDBJ whole genome shotgun (WGS) entry which is preliminary data.</text>
</comment>
<dbReference type="AlphaFoldDB" id="X0YR08"/>
<dbReference type="InterPro" id="IPR008964">
    <property type="entry name" value="Invasin/intimin_cell_adhesion"/>
</dbReference>
<feature type="non-terminal residue" evidence="5">
    <location>
        <position position="345"/>
    </location>
</feature>
<dbReference type="InterPro" id="IPR040605">
    <property type="entry name" value="Glyco_hydro2_dom5"/>
</dbReference>
<evidence type="ECO:0000256" key="2">
    <source>
        <dbReference type="ARBA" id="ARBA00022801"/>
    </source>
</evidence>
<dbReference type="Pfam" id="PF18565">
    <property type="entry name" value="Glyco_hydro2_C5"/>
    <property type="match status" value="1"/>
</dbReference>
<keyword evidence="2" id="KW-0378">Hydrolase</keyword>
<feature type="domain" description="Glycoside hydrolase family 2" evidence="4">
    <location>
        <begin position="199"/>
        <end position="299"/>
    </location>
</feature>
<evidence type="ECO:0000313" key="5">
    <source>
        <dbReference type="EMBL" id="GAG58754.1"/>
    </source>
</evidence>